<dbReference type="GO" id="GO:0046872">
    <property type="term" value="F:metal ion binding"/>
    <property type="evidence" value="ECO:0007669"/>
    <property type="project" value="UniProtKB-KW"/>
</dbReference>
<dbReference type="PANTHER" id="PTHR21485">
    <property type="entry name" value="HAD SUPERFAMILY MEMBERS CMAS AND KDSC"/>
    <property type="match status" value="1"/>
</dbReference>
<accession>A0A3B0X2B0</accession>
<evidence type="ECO:0000256" key="1">
    <source>
        <dbReference type="ARBA" id="ARBA00000898"/>
    </source>
</evidence>
<dbReference type="GO" id="GO:0008781">
    <property type="term" value="F:N-acylneuraminate cytidylyltransferase activity"/>
    <property type="evidence" value="ECO:0007669"/>
    <property type="project" value="TreeGrafter"/>
</dbReference>
<name>A0A3B0X2B0_9ZZZZ</name>
<organism evidence="12">
    <name type="scientific">hydrothermal vent metagenome</name>
    <dbReference type="NCBI Taxonomy" id="652676"/>
    <lineage>
        <taxon>unclassified sequences</taxon>
        <taxon>metagenomes</taxon>
        <taxon>ecological metagenomes</taxon>
    </lineage>
</organism>
<dbReference type="EC" id="3.1.3.45" evidence="5"/>
<dbReference type="GO" id="GO:0009103">
    <property type="term" value="P:lipopolysaccharide biosynthetic process"/>
    <property type="evidence" value="ECO:0007669"/>
    <property type="project" value="UniProtKB-KW"/>
</dbReference>
<evidence type="ECO:0000256" key="9">
    <source>
        <dbReference type="ARBA" id="ARBA00022842"/>
    </source>
</evidence>
<sequence length="180" mass="20364">MLISEEIAQKAQKIKLLILDVDGVLTNNMLIYSEDGQEHKAFHTRDGHGMVLLQKSQVDIGIITGRKSQLVTNRMNDLKVRHVYQGVPDKLPTFLKLVDELNLSLDEIAYIGDDILDLPILIRIGLSVTPADGDDEVKSRVDYVSPFSGGKGCVREVCEIIMRSQDSWQQHMDFFLREKI</sequence>
<evidence type="ECO:0000256" key="8">
    <source>
        <dbReference type="ARBA" id="ARBA00022801"/>
    </source>
</evidence>
<evidence type="ECO:0000256" key="10">
    <source>
        <dbReference type="ARBA" id="ARBA00022985"/>
    </source>
</evidence>
<comment type="catalytic activity">
    <reaction evidence="1">
        <text>3-deoxy-alpha-D-manno-2-octulosonate-8-phosphate + H2O = 3-deoxy-alpha-D-manno-oct-2-ulosonate + phosphate</text>
        <dbReference type="Rhea" id="RHEA:11500"/>
        <dbReference type="ChEBI" id="CHEBI:15377"/>
        <dbReference type="ChEBI" id="CHEBI:43474"/>
        <dbReference type="ChEBI" id="CHEBI:85985"/>
        <dbReference type="ChEBI" id="CHEBI:85986"/>
        <dbReference type="EC" id="3.1.3.45"/>
    </reaction>
</comment>
<evidence type="ECO:0000256" key="11">
    <source>
        <dbReference type="ARBA" id="ARBA00031051"/>
    </source>
</evidence>
<dbReference type="InterPro" id="IPR036412">
    <property type="entry name" value="HAD-like_sf"/>
</dbReference>
<dbReference type="AlphaFoldDB" id="A0A3B0X2B0"/>
<dbReference type="InterPro" id="IPR023214">
    <property type="entry name" value="HAD_sf"/>
</dbReference>
<protein>
    <recommendedName>
        <fullName evidence="6">3-deoxy-D-manno-octulosonate 8-phosphate phosphatase KdsC</fullName>
        <ecNumber evidence="5">3.1.3.45</ecNumber>
    </recommendedName>
    <alternativeName>
        <fullName evidence="11">KDO 8-P phosphatase</fullName>
    </alternativeName>
</protein>
<dbReference type="CDD" id="cd01630">
    <property type="entry name" value="HAD_KDO-like"/>
    <property type="match status" value="1"/>
</dbReference>
<dbReference type="InterPro" id="IPR010023">
    <property type="entry name" value="KdsC_fam"/>
</dbReference>
<evidence type="ECO:0000256" key="6">
    <source>
        <dbReference type="ARBA" id="ARBA00020092"/>
    </source>
</evidence>
<dbReference type="GO" id="GO:0019143">
    <property type="term" value="F:3-deoxy-manno-octulosonate-8-phosphatase activity"/>
    <property type="evidence" value="ECO:0007669"/>
    <property type="project" value="UniProtKB-EC"/>
</dbReference>
<dbReference type="SFLD" id="SFLDG01138">
    <property type="entry name" value="C1.6.2:_Deoxy-d-mannose-octulo"/>
    <property type="match status" value="1"/>
</dbReference>
<evidence type="ECO:0000256" key="2">
    <source>
        <dbReference type="ARBA" id="ARBA00001946"/>
    </source>
</evidence>
<dbReference type="SUPFAM" id="SSF56784">
    <property type="entry name" value="HAD-like"/>
    <property type="match status" value="1"/>
</dbReference>
<dbReference type="PANTHER" id="PTHR21485:SF6">
    <property type="entry name" value="N-ACYLNEURAMINATE CYTIDYLYLTRANSFERASE-RELATED"/>
    <property type="match status" value="1"/>
</dbReference>
<comment type="cofactor">
    <cofactor evidence="2">
        <name>Mg(2+)</name>
        <dbReference type="ChEBI" id="CHEBI:18420"/>
    </cofactor>
</comment>
<evidence type="ECO:0000256" key="4">
    <source>
        <dbReference type="ARBA" id="ARBA00011881"/>
    </source>
</evidence>
<keyword evidence="9" id="KW-0460">Magnesium</keyword>
<gene>
    <name evidence="12" type="ORF">MNBD_GAMMA04-2190</name>
</gene>
<comment type="subunit">
    <text evidence="4">Homotetramer.</text>
</comment>
<comment type="similarity">
    <text evidence="3">Belongs to the KdsC family.</text>
</comment>
<dbReference type="PIRSF" id="PIRSF006118">
    <property type="entry name" value="KDO8-P_Ptase"/>
    <property type="match status" value="1"/>
</dbReference>
<keyword evidence="10" id="KW-0448">Lipopolysaccharide biosynthesis</keyword>
<keyword evidence="8 12" id="KW-0378">Hydrolase</keyword>
<reference evidence="12" key="1">
    <citation type="submission" date="2018-06" db="EMBL/GenBank/DDBJ databases">
        <authorList>
            <person name="Zhirakovskaya E."/>
        </authorList>
    </citation>
    <scope>NUCLEOTIDE SEQUENCE</scope>
</reference>
<dbReference type="FunFam" id="3.40.50.1000:FF:000029">
    <property type="entry name" value="3-deoxy-D-manno-octulosonate 8-phosphate phosphatase KdsC"/>
    <property type="match status" value="1"/>
</dbReference>
<keyword evidence="7" id="KW-0479">Metal-binding</keyword>
<evidence type="ECO:0000256" key="7">
    <source>
        <dbReference type="ARBA" id="ARBA00022723"/>
    </source>
</evidence>
<dbReference type="Gene3D" id="3.40.50.1000">
    <property type="entry name" value="HAD superfamily/HAD-like"/>
    <property type="match status" value="1"/>
</dbReference>
<evidence type="ECO:0000313" key="12">
    <source>
        <dbReference type="EMBL" id="VAW49974.1"/>
    </source>
</evidence>
<dbReference type="EMBL" id="UOFB01000420">
    <property type="protein sequence ID" value="VAW49974.1"/>
    <property type="molecule type" value="Genomic_DNA"/>
</dbReference>
<dbReference type="InterPro" id="IPR050793">
    <property type="entry name" value="CMP-NeuNAc_synthase"/>
</dbReference>
<dbReference type="SFLD" id="SFLDS00003">
    <property type="entry name" value="Haloacid_Dehalogenase"/>
    <property type="match status" value="1"/>
</dbReference>
<dbReference type="Pfam" id="PF08282">
    <property type="entry name" value="Hydrolase_3"/>
    <property type="match status" value="1"/>
</dbReference>
<dbReference type="SFLD" id="SFLDG01136">
    <property type="entry name" value="C1.6:_Phosphoserine_Phosphatas"/>
    <property type="match status" value="1"/>
</dbReference>
<proteinExistence type="inferred from homology"/>
<evidence type="ECO:0000256" key="5">
    <source>
        <dbReference type="ARBA" id="ARBA00013066"/>
    </source>
</evidence>
<dbReference type="NCBIfam" id="TIGR01670">
    <property type="entry name" value="KdsC-phosphatas"/>
    <property type="match status" value="1"/>
</dbReference>
<evidence type="ECO:0000256" key="3">
    <source>
        <dbReference type="ARBA" id="ARBA00005893"/>
    </source>
</evidence>